<dbReference type="EMBL" id="JABAYA010000008">
    <property type="protein sequence ID" value="KAF7731650.1"/>
    <property type="molecule type" value="Genomic_DNA"/>
</dbReference>
<dbReference type="Pfam" id="PF23553">
    <property type="entry name" value="NELF-A_N"/>
    <property type="match status" value="1"/>
</dbReference>
<comment type="caution">
    <text evidence="3">The sequence shown here is derived from an EMBL/GenBank/DDBJ whole genome shotgun (WGS) entry which is preliminary data.</text>
</comment>
<dbReference type="OrthoDB" id="2135488at2759"/>
<dbReference type="InterPro" id="IPR056557">
    <property type="entry name" value="NELF-A_N"/>
</dbReference>
<feature type="region of interest" description="Disordered" evidence="1">
    <location>
        <begin position="199"/>
        <end position="300"/>
    </location>
</feature>
<organism evidence="3 4">
    <name type="scientific">Apophysomyces ossiformis</name>
    <dbReference type="NCBI Taxonomy" id="679940"/>
    <lineage>
        <taxon>Eukaryota</taxon>
        <taxon>Fungi</taxon>
        <taxon>Fungi incertae sedis</taxon>
        <taxon>Mucoromycota</taxon>
        <taxon>Mucoromycotina</taxon>
        <taxon>Mucoromycetes</taxon>
        <taxon>Mucorales</taxon>
        <taxon>Mucorineae</taxon>
        <taxon>Mucoraceae</taxon>
        <taxon>Apophysomyces</taxon>
    </lineage>
</organism>
<evidence type="ECO:0000313" key="3">
    <source>
        <dbReference type="EMBL" id="KAF7731650.1"/>
    </source>
</evidence>
<evidence type="ECO:0000259" key="2">
    <source>
        <dbReference type="Pfam" id="PF23553"/>
    </source>
</evidence>
<gene>
    <name evidence="3" type="primary">WHSC2</name>
    <name evidence="3" type="ORF">EC973_008820</name>
</gene>
<protein>
    <submittedName>
        <fullName evidence="3">Negative elongation factor A</fullName>
    </submittedName>
</protein>
<evidence type="ECO:0000256" key="1">
    <source>
        <dbReference type="SAM" id="MobiDB-lite"/>
    </source>
</evidence>
<sequence length="393" mass="44552">MEKTTPEGIRKWITEEFVNTSWRSQTVAQELTHDILDVIRAQYDSYDKATKLGVLFSMLYVRKVDLPVLRENMIRILQIASDDDDDWVRIVGNALKDFPITNRFNFNLQDWNKSSDSYSFMMEKITGAIKTQGFGFHLDEFIMMESENWPSIAYVSESYRSNRPTTKKHFTPRGPLRKGRLAELLALCDEEKREQLVEMADVSSTTPPVTPTTTAFSAALPSPTRLPSVGARPGSLPPRKYSTGESMVRPPARPQSNLFINRPPARRPSGPSFLRQTNPVRFNPTQPKPPTTPVDVPKGFMRPSRTQMIDFNDATKLQQNNVDAIDKATQDLQAQQEARRQQQMEDRKRALEEQRRARQQEREARAAAAAASGPGRAKGRRRSSVSSASETAH</sequence>
<accession>A0A8H7ET56</accession>
<evidence type="ECO:0000313" key="4">
    <source>
        <dbReference type="Proteomes" id="UP000605846"/>
    </source>
</evidence>
<feature type="region of interest" description="Disordered" evidence="1">
    <location>
        <begin position="335"/>
        <end position="393"/>
    </location>
</feature>
<feature type="compositionally biased region" description="Basic and acidic residues" evidence="1">
    <location>
        <begin position="337"/>
        <end position="365"/>
    </location>
</feature>
<reference evidence="3" key="1">
    <citation type="submission" date="2020-01" db="EMBL/GenBank/DDBJ databases">
        <title>Genome Sequencing of Three Apophysomyces-Like Fungal Strains Confirms a Novel Fungal Genus in the Mucoromycota with divergent Burkholderia-like Endosymbiotic Bacteria.</title>
        <authorList>
            <person name="Stajich J.E."/>
            <person name="Macias A.M."/>
            <person name="Carter-House D."/>
            <person name="Lovett B."/>
            <person name="Kasson L.R."/>
            <person name="Berry K."/>
            <person name="Grigoriev I."/>
            <person name="Chang Y."/>
            <person name="Spatafora J."/>
            <person name="Kasson M.T."/>
        </authorList>
    </citation>
    <scope>NUCLEOTIDE SEQUENCE</scope>
    <source>
        <strain evidence="3">NRRL A-21654</strain>
    </source>
</reference>
<dbReference type="AlphaFoldDB" id="A0A8H7ET56"/>
<dbReference type="GO" id="GO:0003746">
    <property type="term" value="F:translation elongation factor activity"/>
    <property type="evidence" value="ECO:0007669"/>
    <property type="project" value="UniProtKB-KW"/>
</dbReference>
<keyword evidence="3" id="KW-0648">Protein biosynthesis</keyword>
<name>A0A8H7ET56_9FUNG</name>
<keyword evidence="3" id="KW-0251">Elongation factor</keyword>
<keyword evidence="4" id="KW-1185">Reference proteome</keyword>
<dbReference type="Proteomes" id="UP000605846">
    <property type="component" value="Unassembled WGS sequence"/>
</dbReference>
<feature type="compositionally biased region" description="Low complexity" evidence="1">
    <location>
        <begin position="366"/>
        <end position="375"/>
    </location>
</feature>
<feature type="domain" description="NELF-A N-terminal" evidence="2">
    <location>
        <begin position="19"/>
        <end position="112"/>
    </location>
</feature>
<feature type="compositionally biased region" description="Low complexity" evidence="1">
    <location>
        <begin position="202"/>
        <end position="214"/>
    </location>
</feature>
<proteinExistence type="predicted"/>